<dbReference type="SUPFAM" id="SSF51735">
    <property type="entry name" value="NAD(P)-binding Rossmann-fold domains"/>
    <property type="match status" value="1"/>
</dbReference>
<dbReference type="PANTHER" id="PTHR43775">
    <property type="entry name" value="FATTY ACID SYNTHASE"/>
    <property type="match status" value="1"/>
</dbReference>
<dbReference type="Gene3D" id="6.10.140.1830">
    <property type="match status" value="1"/>
</dbReference>
<dbReference type="SUPFAM" id="SSF52151">
    <property type="entry name" value="FabD/lysophospholipase-like"/>
    <property type="match status" value="1"/>
</dbReference>
<comment type="caution">
    <text evidence="4">The sequence shown here is derived from an EMBL/GenBank/DDBJ whole genome shotgun (WGS) entry which is preliminary data.</text>
</comment>
<organism evidence="4 5">
    <name type="scientific">Streptomyces boncukensis</name>
    <dbReference type="NCBI Taxonomy" id="2711219"/>
    <lineage>
        <taxon>Bacteria</taxon>
        <taxon>Bacillati</taxon>
        <taxon>Actinomycetota</taxon>
        <taxon>Actinomycetes</taxon>
        <taxon>Kitasatosporales</taxon>
        <taxon>Streptomycetaceae</taxon>
        <taxon>Streptomyces</taxon>
    </lineage>
</organism>
<keyword evidence="5" id="KW-1185">Reference proteome</keyword>
<dbReference type="Pfam" id="PF18369">
    <property type="entry name" value="PKS_DE"/>
    <property type="match status" value="1"/>
</dbReference>
<dbReference type="InterPro" id="IPR016035">
    <property type="entry name" value="Acyl_Trfase/lysoPLipase"/>
</dbReference>
<name>A0A6G4X998_9ACTN</name>
<dbReference type="Proteomes" id="UP000477722">
    <property type="component" value="Unassembled WGS sequence"/>
</dbReference>
<keyword evidence="1" id="KW-0596">Phosphopantetheine</keyword>
<evidence type="ECO:0000313" key="5">
    <source>
        <dbReference type="Proteomes" id="UP000477722"/>
    </source>
</evidence>
<dbReference type="InterPro" id="IPR050091">
    <property type="entry name" value="PKS_NRPS_Biosynth_Enz"/>
</dbReference>
<feature type="domain" description="Polyketide synthase dimerisation element" evidence="3">
    <location>
        <begin position="107"/>
        <end position="142"/>
    </location>
</feature>
<dbReference type="InterPro" id="IPR036291">
    <property type="entry name" value="NAD(P)-bd_dom_sf"/>
</dbReference>
<dbReference type="InterPro" id="IPR001227">
    <property type="entry name" value="Ac_transferase_dom_sf"/>
</dbReference>
<dbReference type="Gene3D" id="3.30.70.3290">
    <property type="match status" value="1"/>
</dbReference>
<gene>
    <name evidence="4" type="ORF">G5C65_37710</name>
</gene>
<dbReference type="Gene3D" id="3.40.366.10">
    <property type="entry name" value="Malonyl-Coenzyme A Acyl Carrier Protein, domain 2"/>
    <property type="match status" value="1"/>
</dbReference>
<feature type="non-terminal residue" evidence="4">
    <location>
        <position position="1"/>
    </location>
</feature>
<dbReference type="EMBL" id="JAAKZZ010001024">
    <property type="protein sequence ID" value="NGO73958.1"/>
    <property type="molecule type" value="Genomic_DNA"/>
</dbReference>
<dbReference type="Gene3D" id="3.40.50.11460">
    <property type="match status" value="1"/>
</dbReference>
<keyword evidence="2" id="KW-0597">Phosphoprotein</keyword>
<feature type="non-terminal residue" evidence="4">
    <location>
        <position position="320"/>
    </location>
</feature>
<dbReference type="GO" id="GO:0006633">
    <property type="term" value="P:fatty acid biosynthetic process"/>
    <property type="evidence" value="ECO:0007669"/>
    <property type="project" value="TreeGrafter"/>
</dbReference>
<dbReference type="AlphaFoldDB" id="A0A6G4X998"/>
<evidence type="ECO:0000259" key="3">
    <source>
        <dbReference type="Pfam" id="PF18369"/>
    </source>
</evidence>
<evidence type="ECO:0000256" key="2">
    <source>
        <dbReference type="ARBA" id="ARBA00022553"/>
    </source>
</evidence>
<dbReference type="GO" id="GO:0004312">
    <property type="term" value="F:fatty acid synthase activity"/>
    <property type="evidence" value="ECO:0007669"/>
    <property type="project" value="TreeGrafter"/>
</dbReference>
<accession>A0A6G4X998</accession>
<protein>
    <submittedName>
        <fullName evidence="4">Polyketide synthase</fullName>
    </submittedName>
</protein>
<dbReference type="PANTHER" id="PTHR43775:SF37">
    <property type="entry name" value="SI:DKEY-61P9.11"/>
    <property type="match status" value="1"/>
</dbReference>
<reference evidence="4 5" key="1">
    <citation type="submission" date="2020-02" db="EMBL/GenBank/DDBJ databases">
        <title>Whole-genome analyses of novel actinobacteria.</title>
        <authorList>
            <person name="Sahin N."/>
            <person name="Tatar D."/>
        </authorList>
    </citation>
    <scope>NUCLEOTIDE SEQUENCE [LARGE SCALE GENOMIC DNA]</scope>
    <source>
        <strain evidence="4 5">SB3404</strain>
    </source>
</reference>
<evidence type="ECO:0000313" key="4">
    <source>
        <dbReference type="EMBL" id="NGO73958.1"/>
    </source>
</evidence>
<sequence length="320" mass="33809">FADGITATAGLGVNRYLELGPDGVLSGMAQDTAPDAVFTPMLRRDRDETDTALTALSRLWTTGTRIDWTKVFTDWGGRTIPLPTYAFQRQRYWPEPSVRSAVGHGLDSVFWDAVEREDLEELAGLESALPALSAWRRRHQERSTLDSWRYQVTWKPLADLPPAALSGTWVVIGSGDGEVLGALSAAGATVVSVPVGEVAQLSGVSGPDVSGVVLLASGWADTLAVVQGLGDAGIDAPLWVLTRGAVSVGRSDRLEDPDLAAVWGLGRVAALELPQRWGGLIDLPVELDVRAGARLAGVLAGGGEDQVAVRGAGVYAVSYT</sequence>
<evidence type="ECO:0000256" key="1">
    <source>
        <dbReference type="ARBA" id="ARBA00022450"/>
    </source>
</evidence>
<dbReference type="InterPro" id="IPR041618">
    <property type="entry name" value="PKS_DE"/>
</dbReference>
<proteinExistence type="predicted"/>